<reference evidence="8 9" key="2">
    <citation type="journal article" date="2010" name="Nucleic Acids Res.">
        <title>BeetleBase in 2010: revisions to provide comprehensive genomic information for Tribolium castaneum.</title>
        <authorList>
            <person name="Kim H.S."/>
            <person name="Murphy T."/>
            <person name="Xia J."/>
            <person name="Caragea D."/>
            <person name="Park Y."/>
            <person name="Beeman R.W."/>
            <person name="Lorenzen M.D."/>
            <person name="Butcher S."/>
            <person name="Manak J.R."/>
            <person name="Brown S.J."/>
        </authorList>
    </citation>
    <scope>GENOME REANNOTATION</scope>
    <source>
        <strain evidence="8 9">Georgia GA2</strain>
    </source>
</reference>
<dbReference type="GO" id="GO:0003333">
    <property type="term" value="P:amino acid transmembrane transport"/>
    <property type="evidence" value="ECO:0000318"/>
    <property type="project" value="GO_Central"/>
</dbReference>
<dbReference type="HOGENOM" id="CLU_009646_0_1_1"/>
<evidence type="ECO:0000313" key="8">
    <source>
        <dbReference type="EMBL" id="EEZ99836.2"/>
    </source>
</evidence>
<evidence type="ECO:0000259" key="7">
    <source>
        <dbReference type="Pfam" id="PF01490"/>
    </source>
</evidence>
<feature type="transmembrane region" description="Helical" evidence="6">
    <location>
        <begin position="273"/>
        <end position="298"/>
    </location>
</feature>
<evidence type="ECO:0000313" key="9">
    <source>
        <dbReference type="Proteomes" id="UP000007266"/>
    </source>
</evidence>
<feature type="transmembrane region" description="Helical" evidence="6">
    <location>
        <begin position="318"/>
        <end position="344"/>
    </location>
</feature>
<accession>D6WF63</accession>
<keyword evidence="3 6" id="KW-1133">Transmembrane helix</keyword>
<evidence type="ECO:0000256" key="4">
    <source>
        <dbReference type="ARBA" id="ARBA00023136"/>
    </source>
</evidence>
<dbReference type="eggNOG" id="KOG1304">
    <property type="taxonomic scope" value="Eukaryota"/>
</dbReference>
<dbReference type="PANTHER" id="PTHR22950">
    <property type="entry name" value="AMINO ACID TRANSPORTER"/>
    <property type="match status" value="1"/>
</dbReference>
<keyword evidence="4 6" id="KW-0472">Membrane</keyword>
<dbReference type="GO" id="GO:0015179">
    <property type="term" value="F:L-amino acid transmembrane transporter activity"/>
    <property type="evidence" value="ECO:0000318"/>
    <property type="project" value="GO_Central"/>
</dbReference>
<feature type="transmembrane region" description="Helical" evidence="6">
    <location>
        <begin position="243"/>
        <end position="261"/>
    </location>
</feature>
<dbReference type="KEGG" id="tca:657092"/>
<feature type="transmembrane region" description="Helical" evidence="6">
    <location>
        <begin position="203"/>
        <end position="223"/>
    </location>
</feature>
<evidence type="ECO:0000256" key="6">
    <source>
        <dbReference type="SAM" id="Phobius"/>
    </source>
</evidence>
<reference evidence="8 9" key="1">
    <citation type="journal article" date="2008" name="Nature">
        <title>The genome of the model beetle and pest Tribolium castaneum.</title>
        <authorList>
            <consortium name="Tribolium Genome Sequencing Consortium"/>
            <person name="Richards S."/>
            <person name="Gibbs R.A."/>
            <person name="Weinstock G.M."/>
            <person name="Brown S.J."/>
            <person name="Denell R."/>
            <person name="Beeman R.W."/>
            <person name="Gibbs R."/>
            <person name="Beeman R.W."/>
            <person name="Brown S.J."/>
            <person name="Bucher G."/>
            <person name="Friedrich M."/>
            <person name="Grimmelikhuijzen C.J."/>
            <person name="Klingler M."/>
            <person name="Lorenzen M."/>
            <person name="Richards S."/>
            <person name="Roth S."/>
            <person name="Schroder R."/>
            <person name="Tautz D."/>
            <person name="Zdobnov E.M."/>
            <person name="Muzny D."/>
            <person name="Gibbs R.A."/>
            <person name="Weinstock G.M."/>
            <person name="Attaway T."/>
            <person name="Bell S."/>
            <person name="Buhay C.J."/>
            <person name="Chandrabose M.N."/>
            <person name="Chavez D."/>
            <person name="Clerk-Blankenburg K.P."/>
            <person name="Cree A."/>
            <person name="Dao M."/>
            <person name="Davis C."/>
            <person name="Chacko J."/>
            <person name="Dinh H."/>
            <person name="Dugan-Rocha S."/>
            <person name="Fowler G."/>
            <person name="Garner T.T."/>
            <person name="Garnes J."/>
            <person name="Gnirke A."/>
            <person name="Hawes A."/>
            <person name="Hernandez J."/>
            <person name="Hines S."/>
            <person name="Holder M."/>
            <person name="Hume J."/>
            <person name="Jhangiani S.N."/>
            <person name="Joshi V."/>
            <person name="Khan Z.M."/>
            <person name="Jackson L."/>
            <person name="Kovar C."/>
            <person name="Kowis A."/>
            <person name="Lee S."/>
            <person name="Lewis L.R."/>
            <person name="Margolis J."/>
            <person name="Morgan M."/>
            <person name="Nazareth L.V."/>
            <person name="Nguyen N."/>
            <person name="Okwuonu G."/>
            <person name="Parker D."/>
            <person name="Richards S."/>
            <person name="Ruiz S.J."/>
            <person name="Santibanez J."/>
            <person name="Savard J."/>
            <person name="Scherer S.E."/>
            <person name="Schneider B."/>
            <person name="Sodergren E."/>
            <person name="Tautz D."/>
            <person name="Vattahil S."/>
            <person name="Villasana D."/>
            <person name="White C.S."/>
            <person name="Wright R."/>
            <person name="Park Y."/>
            <person name="Beeman R.W."/>
            <person name="Lord J."/>
            <person name="Oppert B."/>
            <person name="Lorenzen M."/>
            <person name="Brown S."/>
            <person name="Wang L."/>
            <person name="Savard J."/>
            <person name="Tautz D."/>
            <person name="Richards S."/>
            <person name="Weinstock G."/>
            <person name="Gibbs R.A."/>
            <person name="Liu Y."/>
            <person name="Worley K."/>
            <person name="Weinstock G."/>
            <person name="Elsik C.G."/>
            <person name="Reese J.T."/>
            <person name="Elhaik E."/>
            <person name="Landan G."/>
            <person name="Graur D."/>
            <person name="Arensburger P."/>
            <person name="Atkinson P."/>
            <person name="Beeman R.W."/>
            <person name="Beidler J."/>
            <person name="Brown S.J."/>
            <person name="Demuth J.P."/>
            <person name="Drury D.W."/>
            <person name="Du Y.Z."/>
            <person name="Fujiwara H."/>
            <person name="Lorenzen M."/>
            <person name="Maselli V."/>
            <person name="Osanai M."/>
            <person name="Park Y."/>
            <person name="Robertson H.M."/>
            <person name="Tu Z."/>
            <person name="Wang J.J."/>
            <person name="Wang S."/>
            <person name="Richards S."/>
            <person name="Song H."/>
            <person name="Zhang L."/>
            <person name="Sodergren E."/>
            <person name="Werner D."/>
            <person name="Stanke M."/>
            <person name="Morgenstern B."/>
            <person name="Solovyev V."/>
            <person name="Kosarev P."/>
            <person name="Brown G."/>
            <person name="Chen H.C."/>
            <person name="Ermolaeva O."/>
            <person name="Hlavina W."/>
            <person name="Kapustin Y."/>
            <person name="Kiryutin B."/>
            <person name="Kitts P."/>
            <person name="Maglott D."/>
            <person name="Pruitt K."/>
            <person name="Sapojnikov V."/>
            <person name="Souvorov A."/>
            <person name="Mackey A.J."/>
            <person name="Waterhouse R.M."/>
            <person name="Wyder S."/>
            <person name="Zdobnov E.M."/>
            <person name="Zdobnov E.M."/>
            <person name="Wyder S."/>
            <person name="Kriventseva E.V."/>
            <person name="Kadowaki T."/>
            <person name="Bork P."/>
            <person name="Aranda M."/>
            <person name="Bao R."/>
            <person name="Beermann A."/>
            <person name="Berns N."/>
            <person name="Bolognesi R."/>
            <person name="Bonneton F."/>
            <person name="Bopp D."/>
            <person name="Brown S.J."/>
            <person name="Bucher G."/>
            <person name="Butts T."/>
            <person name="Chaumot A."/>
            <person name="Denell R.E."/>
            <person name="Ferrier D.E."/>
            <person name="Friedrich M."/>
            <person name="Gordon C.M."/>
            <person name="Jindra M."/>
            <person name="Klingler M."/>
            <person name="Lan Q."/>
            <person name="Lattorff H.M."/>
            <person name="Laudet V."/>
            <person name="von Levetsow C."/>
            <person name="Liu Z."/>
            <person name="Lutz R."/>
            <person name="Lynch J.A."/>
            <person name="da Fonseca R.N."/>
            <person name="Posnien N."/>
            <person name="Reuter R."/>
            <person name="Roth S."/>
            <person name="Savard J."/>
            <person name="Schinko J.B."/>
            <person name="Schmitt C."/>
            <person name="Schoppmeier M."/>
            <person name="Schroder R."/>
            <person name="Shippy T.D."/>
            <person name="Simonnet F."/>
            <person name="Marques-Souza H."/>
            <person name="Tautz D."/>
            <person name="Tomoyasu Y."/>
            <person name="Trauner J."/>
            <person name="Van der Zee M."/>
            <person name="Vervoort M."/>
            <person name="Wittkopp N."/>
            <person name="Wimmer E.A."/>
            <person name="Yang X."/>
            <person name="Jones A.K."/>
            <person name="Sattelle D.B."/>
            <person name="Ebert P.R."/>
            <person name="Nelson D."/>
            <person name="Scott J.G."/>
            <person name="Beeman R.W."/>
            <person name="Muthukrishnan S."/>
            <person name="Kramer K.J."/>
            <person name="Arakane Y."/>
            <person name="Beeman R.W."/>
            <person name="Zhu Q."/>
            <person name="Hogenkamp D."/>
            <person name="Dixit R."/>
            <person name="Oppert B."/>
            <person name="Jiang H."/>
            <person name="Zou Z."/>
            <person name="Marshall J."/>
            <person name="Elpidina E."/>
            <person name="Vinokurov K."/>
            <person name="Oppert C."/>
            <person name="Zou Z."/>
            <person name="Evans J."/>
            <person name="Lu Z."/>
            <person name="Zhao P."/>
            <person name="Sumathipala N."/>
            <person name="Altincicek B."/>
            <person name="Vilcinskas A."/>
            <person name="Williams M."/>
            <person name="Hultmark D."/>
            <person name="Hetru C."/>
            <person name="Jiang H."/>
            <person name="Grimmelikhuijzen C.J."/>
            <person name="Hauser F."/>
            <person name="Cazzamali G."/>
            <person name="Williamson M."/>
            <person name="Park Y."/>
            <person name="Li B."/>
            <person name="Tanaka Y."/>
            <person name="Predel R."/>
            <person name="Neupert S."/>
            <person name="Schachtner J."/>
            <person name="Verleyen P."/>
            <person name="Raible F."/>
            <person name="Bork P."/>
            <person name="Friedrich M."/>
            <person name="Walden K.K."/>
            <person name="Robertson H.M."/>
            <person name="Angeli S."/>
            <person name="Foret S."/>
            <person name="Bucher G."/>
            <person name="Schuetz S."/>
            <person name="Maleszka R."/>
            <person name="Wimmer E.A."/>
            <person name="Beeman R.W."/>
            <person name="Lorenzen M."/>
            <person name="Tomoyasu Y."/>
            <person name="Miller S.C."/>
            <person name="Grossmann D."/>
            <person name="Bucher G."/>
        </authorList>
    </citation>
    <scope>NUCLEOTIDE SEQUENCE [LARGE SCALE GENOMIC DNA]</scope>
    <source>
        <strain evidence="8 9">Georgia GA2</strain>
    </source>
</reference>
<dbReference type="InterPro" id="IPR013057">
    <property type="entry name" value="AA_transpt_TM"/>
</dbReference>
<proteinExistence type="predicted"/>
<keyword evidence="2 6" id="KW-0812">Transmembrane</keyword>
<evidence type="ECO:0000256" key="3">
    <source>
        <dbReference type="ARBA" id="ARBA00022989"/>
    </source>
</evidence>
<dbReference type="OMA" id="IIWNTYL"/>
<dbReference type="STRING" id="7070.D6WF63"/>
<feature type="transmembrane region" description="Helical" evidence="6">
    <location>
        <begin position="139"/>
        <end position="159"/>
    </location>
</feature>
<dbReference type="GO" id="GO:0005774">
    <property type="term" value="C:vacuolar membrane"/>
    <property type="evidence" value="ECO:0000318"/>
    <property type="project" value="GO_Central"/>
</dbReference>
<protein>
    <submittedName>
        <fullName evidence="8">Proton-coupled amino acid transporter 1-like Protein</fullName>
    </submittedName>
</protein>
<feature type="transmembrane region" description="Helical" evidence="6">
    <location>
        <begin position="171"/>
        <end position="191"/>
    </location>
</feature>
<evidence type="ECO:0000256" key="1">
    <source>
        <dbReference type="ARBA" id="ARBA00004141"/>
    </source>
</evidence>
<feature type="region of interest" description="Disordered" evidence="5">
    <location>
        <begin position="1"/>
        <end position="37"/>
    </location>
</feature>
<dbReference type="AlphaFoldDB" id="D6WF63"/>
<comment type="subcellular location">
    <subcellularLocation>
        <location evidence="1">Membrane</location>
        <topology evidence="1">Multi-pass membrane protein</topology>
    </subcellularLocation>
</comment>
<feature type="transmembrane region" description="Helical" evidence="6">
    <location>
        <begin position="76"/>
        <end position="98"/>
    </location>
</feature>
<evidence type="ECO:0000256" key="5">
    <source>
        <dbReference type="SAM" id="MobiDB-lite"/>
    </source>
</evidence>
<gene>
    <name evidence="8" type="primary">AUGUSTUS-3.0.2_02617</name>
    <name evidence="8" type="ORF">TcasGA2_TC002617</name>
</gene>
<dbReference type="EMBL" id="KQ971327">
    <property type="protein sequence ID" value="EEZ99836.2"/>
    <property type="molecule type" value="Genomic_DNA"/>
</dbReference>
<feature type="transmembrane region" description="Helical" evidence="6">
    <location>
        <begin position="365"/>
        <end position="385"/>
    </location>
</feature>
<sequence>MANENVKLKPLGTNKYTDGEGGGDGNSPSSNEDYDPHLYREVENPTTNIETLIHLLKGCLGTGILAMPEAFKNSGLLNGLVSTFLIGALCTYCLHVLVKAQYVMCKRLRVPILSYPQSMKVALESGPQCLRPFAKYSPLLVDFFLIAYQLGICCVYIVFVGVNVKVVVDQYLGKASITIYILCTFIPFLLINCIRNLKLLAPFSTLANIITLASFGVVCYYVFQDLPDISDRPSFGRLYTYPLFFGTTLFALEAVGVVIALENNMKTPKNFGGYCGVLNIGMVVVTVLYVGLGFIGYWKYGDDVQASLTLNFPIHEPMAQAISILYSIAIFISYGLQGYVPVAIIWNTYIVKRLEGSSHLLAWEYLLRFACVIVTFVLALTIPMLGLFISLFGAFCLSALGFAFPAIMEICVYWPDNLGPFRWVLIKDVLLILVGVVGLLAGSYSCISEMVAEFQRLAAEGN</sequence>
<feature type="transmembrane region" description="Helical" evidence="6">
    <location>
        <begin position="424"/>
        <end position="444"/>
    </location>
</feature>
<keyword evidence="9" id="KW-1185">Reference proteome</keyword>
<dbReference type="Proteomes" id="UP000007266">
    <property type="component" value="Linkage group 3"/>
</dbReference>
<dbReference type="OrthoDB" id="1684102at2759"/>
<organism evidence="8 9">
    <name type="scientific">Tribolium castaneum</name>
    <name type="common">Red flour beetle</name>
    <dbReference type="NCBI Taxonomy" id="7070"/>
    <lineage>
        <taxon>Eukaryota</taxon>
        <taxon>Metazoa</taxon>
        <taxon>Ecdysozoa</taxon>
        <taxon>Arthropoda</taxon>
        <taxon>Hexapoda</taxon>
        <taxon>Insecta</taxon>
        <taxon>Pterygota</taxon>
        <taxon>Neoptera</taxon>
        <taxon>Endopterygota</taxon>
        <taxon>Coleoptera</taxon>
        <taxon>Polyphaga</taxon>
        <taxon>Cucujiformia</taxon>
        <taxon>Tenebrionidae</taxon>
        <taxon>Tenebrionidae incertae sedis</taxon>
        <taxon>Tribolium</taxon>
    </lineage>
</organism>
<dbReference type="Pfam" id="PF01490">
    <property type="entry name" value="Aa_trans"/>
    <property type="match status" value="1"/>
</dbReference>
<feature type="transmembrane region" description="Helical" evidence="6">
    <location>
        <begin position="391"/>
        <end position="412"/>
    </location>
</feature>
<dbReference type="PANTHER" id="PTHR22950:SF340">
    <property type="entry name" value="AMINO ACID TRANSPORTER TRANSMEMBRANE DOMAIN-CONTAINING PROTEIN-RELATED"/>
    <property type="match status" value="1"/>
</dbReference>
<name>D6WF63_TRICA</name>
<evidence type="ECO:0000256" key="2">
    <source>
        <dbReference type="ARBA" id="ARBA00022692"/>
    </source>
</evidence>
<feature type="domain" description="Amino acid transporter transmembrane" evidence="7">
    <location>
        <begin position="46"/>
        <end position="447"/>
    </location>
</feature>